<dbReference type="PANTHER" id="PTHR43667:SF1">
    <property type="entry name" value="CYCLOPROPANE-FATTY-ACYL-PHOSPHOLIPID SYNTHASE"/>
    <property type="match status" value="1"/>
</dbReference>
<organism evidence="7 8">
    <name type="scientific">Paramesorhizobium deserti</name>
    <dbReference type="NCBI Taxonomy" id="1494590"/>
    <lineage>
        <taxon>Bacteria</taxon>
        <taxon>Pseudomonadati</taxon>
        <taxon>Pseudomonadota</taxon>
        <taxon>Alphaproteobacteria</taxon>
        <taxon>Hyphomicrobiales</taxon>
        <taxon>Phyllobacteriaceae</taxon>
        <taxon>Paramesorhizobium</taxon>
    </lineage>
</organism>
<evidence type="ECO:0000256" key="6">
    <source>
        <dbReference type="PIRSR" id="PIRSR003085-1"/>
    </source>
</evidence>
<keyword evidence="3" id="KW-0808">Transferase</keyword>
<evidence type="ECO:0000313" key="8">
    <source>
        <dbReference type="Proteomes" id="UP000070107"/>
    </source>
</evidence>
<keyword evidence="5" id="KW-0443">Lipid metabolism</keyword>
<dbReference type="Pfam" id="PF02353">
    <property type="entry name" value="CMAS"/>
    <property type="match status" value="1"/>
</dbReference>
<dbReference type="InterPro" id="IPR029063">
    <property type="entry name" value="SAM-dependent_MTases_sf"/>
</dbReference>
<gene>
    <name evidence="7" type="ORF">ATN84_00635</name>
</gene>
<dbReference type="AlphaFoldDB" id="A0A135HYQ5"/>
<dbReference type="InterPro" id="IPR050723">
    <property type="entry name" value="CFA/CMAS"/>
</dbReference>
<evidence type="ECO:0000256" key="4">
    <source>
        <dbReference type="ARBA" id="ARBA00022691"/>
    </source>
</evidence>
<dbReference type="Gene3D" id="3.40.50.150">
    <property type="entry name" value="Vaccinia Virus protein VP39"/>
    <property type="match status" value="1"/>
</dbReference>
<dbReference type="RefSeq" id="WP_068879614.1">
    <property type="nucleotide sequence ID" value="NZ_LNTU01000001.1"/>
</dbReference>
<comment type="similarity">
    <text evidence="1">Belongs to the CFA/CMAS family.</text>
</comment>
<proteinExistence type="inferred from homology"/>
<evidence type="ECO:0000256" key="5">
    <source>
        <dbReference type="ARBA" id="ARBA00023098"/>
    </source>
</evidence>
<dbReference type="GO" id="GO:0008168">
    <property type="term" value="F:methyltransferase activity"/>
    <property type="evidence" value="ECO:0007669"/>
    <property type="project" value="UniProtKB-KW"/>
</dbReference>
<keyword evidence="4" id="KW-0949">S-adenosyl-L-methionine</keyword>
<name>A0A135HYQ5_9HYPH</name>
<evidence type="ECO:0000256" key="1">
    <source>
        <dbReference type="ARBA" id="ARBA00010815"/>
    </source>
</evidence>
<evidence type="ECO:0000313" key="7">
    <source>
        <dbReference type="EMBL" id="KXF78344.1"/>
    </source>
</evidence>
<dbReference type="OrthoDB" id="9782855at2"/>
<dbReference type="PANTHER" id="PTHR43667">
    <property type="entry name" value="CYCLOPROPANE-FATTY-ACYL-PHOSPHOLIPID SYNTHASE"/>
    <property type="match status" value="1"/>
</dbReference>
<feature type="active site" evidence="6">
    <location>
        <position position="386"/>
    </location>
</feature>
<keyword evidence="2" id="KW-0489">Methyltransferase</keyword>
<dbReference type="InterPro" id="IPR003333">
    <property type="entry name" value="CMAS"/>
</dbReference>
<dbReference type="STRING" id="1494590.ATN84_00635"/>
<dbReference type="SUPFAM" id="SSF53335">
    <property type="entry name" value="S-adenosyl-L-methionine-dependent methyltransferases"/>
    <property type="match status" value="1"/>
</dbReference>
<evidence type="ECO:0000256" key="3">
    <source>
        <dbReference type="ARBA" id="ARBA00022679"/>
    </source>
</evidence>
<reference evidence="7 8" key="1">
    <citation type="submission" date="2015-11" db="EMBL/GenBank/DDBJ databases">
        <title>Draft genome sequence of Paramesorhizobium deserti A-3-E, a strain highly resistant to diverse beta-lactam antibiotics.</title>
        <authorList>
            <person name="Lv R."/>
            <person name="Yang X."/>
            <person name="Fang N."/>
            <person name="Guo J."/>
            <person name="Luo X."/>
            <person name="Peng F."/>
            <person name="Yang R."/>
            <person name="Cui Y."/>
            <person name="Fang C."/>
            <person name="Song Y."/>
        </authorList>
    </citation>
    <scope>NUCLEOTIDE SEQUENCE [LARGE SCALE GENOMIC DNA]</scope>
    <source>
        <strain evidence="7 8">A-3-E</strain>
    </source>
</reference>
<dbReference type="EMBL" id="LNTU01000001">
    <property type="protein sequence ID" value="KXF78344.1"/>
    <property type="molecule type" value="Genomic_DNA"/>
</dbReference>
<comment type="caution">
    <text evidence="7">The sequence shown here is derived from an EMBL/GenBank/DDBJ whole genome shotgun (WGS) entry which is preliminary data.</text>
</comment>
<accession>A0A135HYQ5</accession>
<dbReference type="GO" id="GO:0008610">
    <property type="term" value="P:lipid biosynthetic process"/>
    <property type="evidence" value="ECO:0007669"/>
    <property type="project" value="InterPro"/>
</dbReference>
<dbReference type="PIRSF" id="PIRSF003085">
    <property type="entry name" value="CMAS"/>
    <property type="match status" value="1"/>
</dbReference>
<sequence length="424" mass="47642">MAAQSRSVSVIRTVVETLRPQFDIALWDGTRIGTFGGPCLVIKDPTIVRQLMLRPNYDSLIDIWTSGRIDIENGTILDLAGAKIDGSLKERLKELPKWRLLKDLPALLFAGKPADGAVMEGKTPFVSGSSKEAITHHYDVSNEFYQLFLDRRMVYTCGYFTDWANDIDRAQEDKLELICRKLRLKPGDRLLDIGCGWGAMLIYATQKYGVIGTGVSLSEAQTALARERIKAAGLEDRITIHVKSYADLDGEFDKISSIGMFEHVGIAHYDEYFSAVNRLLRPGGLYMHHAITRRMKRSKKAFRRKSAEHLALVKYIFPGGELDHLGMTVENLEGHGFEVHDVENLREHYGRTCRLWCERLHAGFDAAVAEIGYAKARLWLLYLAGCALAFERGTVQINQTLASKRRRGISAVPQTRSDIYAGFA</sequence>
<protein>
    <submittedName>
        <fullName evidence="7">Cyclopropane-fatty-acyl-phospholipid synthase</fullName>
    </submittedName>
</protein>
<dbReference type="CDD" id="cd02440">
    <property type="entry name" value="AdoMet_MTases"/>
    <property type="match status" value="1"/>
</dbReference>
<keyword evidence="8" id="KW-1185">Reference proteome</keyword>
<dbReference type="Proteomes" id="UP000070107">
    <property type="component" value="Unassembled WGS sequence"/>
</dbReference>
<dbReference type="GO" id="GO:0032259">
    <property type="term" value="P:methylation"/>
    <property type="evidence" value="ECO:0007669"/>
    <property type="project" value="UniProtKB-KW"/>
</dbReference>
<evidence type="ECO:0000256" key="2">
    <source>
        <dbReference type="ARBA" id="ARBA00022603"/>
    </source>
</evidence>